<dbReference type="AlphaFoldDB" id="A0A1B2JI43"/>
<dbReference type="Pfam" id="PF12141">
    <property type="entry name" value="BMT"/>
    <property type="match status" value="2"/>
</dbReference>
<evidence type="ECO:0000256" key="10">
    <source>
        <dbReference type="ARBA" id="ARBA00023316"/>
    </source>
</evidence>
<feature type="transmembrane region" description="Helical" evidence="12">
    <location>
        <begin position="7"/>
        <end position="27"/>
    </location>
</feature>
<keyword evidence="10" id="KW-0961">Cell wall biogenesis/degradation</keyword>
<reference evidence="13 14" key="1">
    <citation type="submission" date="2016-02" db="EMBL/GenBank/DDBJ databases">
        <title>Comparative genomic and transcriptomic foundation for Pichia pastoris.</title>
        <authorList>
            <person name="Love K.R."/>
            <person name="Shah K.A."/>
            <person name="Whittaker C.A."/>
            <person name="Wu J."/>
            <person name="Bartlett M.C."/>
            <person name="Ma D."/>
            <person name="Leeson R.L."/>
            <person name="Priest M."/>
            <person name="Young S.K."/>
            <person name="Love J.C."/>
        </authorList>
    </citation>
    <scope>NUCLEOTIDE SEQUENCE [LARGE SCALE GENOMIC DNA]</scope>
    <source>
        <strain evidence="13 14">ATCC 28485</strain>
    </source>
</reference>
<keyword evidence="9" id="KW-0325">Glycoprotein</keyword>
<gene>
    <name evidence="13" type="ORF">ATY40_BA7504894</name>
</gene>
<sequence>MRTRLNFLLLCIASVLSVIWIGVLLTWNEDNLGGISLSRGKESAYDDLISLGGFNDMEVDSYVTNIYDNAPVLGCTDLSYHGLLKVTPKHDLSCDLAFIRAQIFDIDVYSTIKELEDKTLTEQQKVEKHWFTFYGSSVFLPEHDVHYLVRRVIFSAEGKANSPVTSILVAQIYDKNWNELNGHFLDILNPNTGKVQHNTFPQVLPIATGYSKGKKFRGAEDPRVVLRKGRFGPDPLVMYNSLTQDNKRRRIFTISPFDQFKTVMYDIKDYEMPRYEKNWVPFFLKDNQEAVHFVYSFNPLRVLKCSLDDGSCDIVFEIPKVDSMSSELRGATPMINLPQAIPMAKDKEIWVSFPRTRIAHCGCSRTTYRPMLMLFVREGSNFFVELLSTSLDFGLEVLPYSGDGLPCSADHSVLIPNSIDNWEVVDSNGDDILTLSFSEADKSTSVVHIRGLYNYLSELDGYQGPEAEDEHNFQRILSTLHFDNKTTVNNFIKVQSCALDAAKSYCKQYGITRGEPERRRRVAEERKKKQQEEEENKKKKEKEEAEKKRIEEEKKKIEEQEKKDKEREEAERKKLQEMKKKLEEITEKLEKDQKNKEIDPKEKAIKEKEKERENEERRERVRKIAEKQRKEAERKAAEKKEAERKANDKKDLKVRQ</sequence>
<evidence type="ECO:0000256" key="1">
    <source>
        <dbReference type="ARBA" id="ARBA00004606"/>
    </source>
</evidence>
<evidence type="ECO:0000256" key="12">
    <source>
        <dbReference type="SAM" id="Phobius"/>
    </source>
</evidence>
<organism evidence="13 14">
    <name type="scientific">Komagataella pastoris</name>
    <name type="common">Yeast</name>
    <name type="synonym">Pichia pastoris</name>
    <dbReference type="NCBI Taxonomy" id="4922"/>
    <lineage>
        <taxon>Eukaryota</taxon>
        <taxon>Fungi</taxon>
        <taxon>Dikarya</taxon>
        <taxon>Ascomycota</taxon>
        <taxon>Saccharomycotina</taxon>
        <taxon>Pichiomycetes</taxon>
        <taxon>Pichiales</taxon>
        <taxon>Pichiaceae</taxon>
        <taxon>Komagataella</taxon>
    </lineage>
</organism>
<evidence type="ECO:0000256" key="5">
    <source>
        <dbReference type="ARBA" id="ARBA00022692"/>
    </source>
</evidence>
<keyword evidence="3" id="KW-0328">Glycosyltransferase</keyword>
<keyword evidence="8 12" id="KW-0472">Membrane</keyword>
<keyword evidence="6" id="KW-0735">Signal-anchor</keyword>
<dbReference type="GO" id="GO:0000030">
    <property type="term" value="F:mannosyltransferase activity"/>
    <property type="evidence" value="ECO:0007669"/>
    <property type="project" value="InterPro"/>
</dbReference>
<comment type="subcellular location">
    <subcellularLocation>
        <location evidence="1">Membrane</location>
        <topology evidence="1">Single-pass type II membrane protein</topology>
    </subcellularLocation>
</comment>
<evidence type="ECO:0000256" key="2">
    <source>
        <dbReference type="ARBA" id="ARBA00009486"/>
    </source>
</evidence>
<keyword evidence="4" id="KW-0808">Transferase</keyword>
<evidence type="ECO:0000256" key="11">
    <source>
        <dbReference type="SAM" id="MobiDB-lite"/>
    </source>
</evidence>
<evidence type="ECO:0000256" key="4">
    <source>
        <dbReference type="ARBA" id="ARBA00022679"/>
    </source>
</evidence>
<evidence type="ECO:0000313" key="14">
    <source>
        <dbReference type="Proteomes" id="UP000094565"/>
    </source>
</evidence>
<keyword evidence="5 12" id="KW-0812">Transmembrane</keyword>
<dbReference type="InterPro" id="IPR021988">
    <property type="entry name" value="BMT1"/>
</dbReference>
<feature type="region of interest" description="Disordered" evidence="11">
    <location>
        <begin position="514"/>
        <end position="656"/>
    </location>
</feature>
<evidence type="ECO:0000256" key="9">
    <source>
        <dbReference type="ARBA" id="ARBA00023180"/>
    </source>
</evidence>
<dbReference type="OrthoDB" id="3631276at2759"/>
<dbReference type="GO" id="GO:0071555">
    <property type="term" value="P:cell wall organization"/>
    <property type="evidence" value="ECO:0007669"/>
    <property type="project" value="UniProtKB-KW"/>
</dbReference>
<protein>
    <submittedName>
        <fullName evidence="13">BA75_04894T0</fullName>
    </submittedName>
</protein>
<evidence type="ECO:0000256" key="6">
    <source>
        <dbReference type="ARBA" id="ARBA00022968"/>
    </source>
</evidence>
<accession>A0A1B2JI43</accession>
<evidence type="ECO:0000256" key="3">
    <source>
        <dbReference type="ARBA" id="ARBA00022676"/>
    </source>
</evidence>
<evidence type="ECO:0000256" key="7">
    <source>
        <dbReference type="ARBA" id="ARBA00022989"/>
    </source>
</evidence>
<keyword evidence="7 12" id="KW-1133">Transmembrane helix</keyword>
<proteinExistence type="inferred from homology"/>
<comment type="similarity">
    <text evidence="2">Belongs to the BMT family.</text>
</comment>
<keyword evidence="14" id="KW-1185">Reference proteome</keyword>
<name>A0A1B2JI43_PICPA</name>
<dbReference type="Proteomes" id="UP000094565">
    <property type="component" value="Chromosome 4"/>
</dbReference>
<evidence type="ECO:0000313" key="13">
    <source>
        <dbReference type="EMBL" id="ANZ77653.1"/>
    </source>
</evidence>
<dbReference type="GO" id="GO:0016020">
    <property type="term" value="C:membrane"/>
    <property type="evidence" value="ECO:0007669"/>
    <property type="project" value="UniProtKB-SubCell"/>
</dbReference>
<evidence type="ECO:0000256" key="8">
    <source>
        <dbReference type="ARBA" id="ARBA00023136"/>
    </source>
</evidence>
<dbReference type="EMBL" id="CP014587">
    <property type="protein sequence ID" value="ANZ77653.1"/>
    <property type="molecule type" value="Genomic_DNA"/>
</dbReference>